<gene>
    <name evidence="3" type="ORF">BU26DRAFT_574796</name>
</gene>
<evidence type="ECO:0000313" key="3">
    <source>
        <dbReference type="EMBL" id="KAF2256538.1"/>
    </source>
</evidence>
<proteinExistence type="predicted"/>
<keyword evidence="2" id="KW-0732">Signal</keyword>
<dbReference type="GeneID" id="54587668"/>
<keyword evidence="1" id="KW-1133">Transmembrane helix</keyword>
<reference evidence="3" key="1">
    <citation type="journal article" date="2020" name="Stud. Mycol.">
        <title>101 Dothideomycetes genomes: a test case for predicting lifestyles and emergence of pathogens.</title>
        <authorList>
            <person name="Haridas S."/>
            <person name="Albert R."/>
            <person name="Binder M."/>
            <person name="Bloem J."/>
            <person name="Labutti K."/>
            <person name="Salamov A."/>
            <person name="Andreopoulos B."/>
            <person name="Baker S."/>
            <person name="Barry K."/>
            <person name="Bills G."/>
            <person name="Bluhm B."/>
            <person name="Cannon C."/>
            <person name="Castanera R."/>
            <person name="Culley D."/>
            <person name="Daum C."/>
            <person name="Ezra D."/>
            <person name="Gonzalez J."/>
            <person name="Henrissat B."/>
            <person name="Kuo A."/>
            <person name="Liang C."/>
            <person name="Lipzen A."/>
            <person name="Lutzoni F."/>
            <person name="Magnuson J."/>
            <person name="Mondo S."/>
            <person name="Nolan M."/>
            <person name="Ohm R."/>
            <person name="Pangilinan J."/>
            <person name="Park H.-J."/>
            <person name="Ramirez L."/>
            <person name="Alfaro M."/>
            <person name="Sun H."/>
            <person name="Tritt A."/>
            <person name="Yoshinaga Y."/>
            <person name="Zwiers L.-H."/>
            <person name="Turgeon B."/>
            <person name="Goodwin S."/>
            <person name="Spatafora J."/>
            <person name="Crous P."/>
            <person name="Grigoriev I."/>
        </authorList>
    </citation>
    <scope>NUCLEOTIDE SEQUENCE</scope>
    <source>
        <strain evidence="3">CBS 122368</strain>
    </source>
</reference>
<keyword evidence="1" id="KW-0812">Transmembrane</keyword>
<organism evidence="3 4">
    <name type="scientific">Trematosphaeria pertusa</name>
    <dbReference type="NCBI Taxonomy" id="390896"/>
    <lineage>
        <taxon>Eukaryota</taxon>
        <taxon>Fungi</taxon>
        <taxon>Dikarya</taxon>
        <taxon>Ascomycota</taxon>
        <taxon>Pezizomycotina</taxon>
        <taxon>Dothideomycetes</taxon>
        <taxon>Pleosporomycetidae</taxon>
        <taxon>Pleosporales</taxon>
        <taxon>Massarineae</taxon>
        <taxon>Trematosphaeriaceae</taxon>
        <taxon>Trematosphaeria</taxon>
    </lineage>
</organism>
<feature type="transmembrane region" description="Helical" evidence="1">
    <location>
        <begin position="66"/>
        <end position="85"/>
    </location>
</feature>
<dbReference type="AlphaFoldDB" id="A0A6A6J1U9"/>
<sequence>MLSTITIFQLALLIALIWKTVYPANHQALFDIDAFLTTVYGVGGGLGVMSYTLAQNSERLLNRAQDMCGNTIMVAFAMYACWFWFRGINELVSQSMLILPPFQSLLVLMRWSRNTCPTRRTFSSLLESACMDGSPRLAGNGPREKEGASSSVSYAYTVPHHYAARLSCRLRPKNSVPVNMSEGQKSPVEIAIVGEENDTRERPWKKWIEAEMKEGGERGRPWVNWKPQDDSPWAKPWVEWHHDLQRDLSPTQGS</sequence>
<evidence type="ECO:0000256" key="2">
    <source>
        <dbReference type="SAM" id="SignalP"/>
    </source>
</evidence>
<dbReference type="Proteomes" id="UP000800094">
    <property type="component" value="Unassembled WGS sequence"/>
</dbReference>
<keyword evidence="1" id="KW-0472">Membrane</keyword>
<protein>
    <submittedName>
        <fullName evidence="3">Uncharacterized protein</fullName>
    </submittedName>
</protein>
<dbReference type="RefSeq" id="XP_033691542.1">
    <property type="nucleotide sequence ID" value="XM_033834338.1"/>
</dbReference>
<feature type="chain" id="PRO_5025387657" evidence="2">
    <location>
        <begin position="24"/>
        <end position="254"/>
    </location>
</feature>
<keyword evidence="4" id="KW-1185">Reference proteome</keyword>
<evidence type="ECO:0000313" key="4">
    <source>
        <dbReference type="Proteomes" id="UP000800094"/>
    </source>
</evidence>
<accession>A0A6A6J1U9</accession>
<dbReference type="EMBL" id="ML987189">
    <property type="protein sequence ID" value="KAF2256538.1"/>
    <property type="molecule type" value="Genomic_DNA"/>
</dbReference>
<evidence type="ECO:0000256" key="1">
    <source>
        <dbReference type="SAM" id="Phobius"/>
    </source>
</evidence>
<name>A0A6A6J1U9_9PLEO</name>
<feature type="transmembrane region" description="Helical" evidence="1">
    <location>
        <begin position="33"/>
        <end position="54"/>
    </location>
</feature>
<dbReference type="OrthoDB" id="3945378at2759"/>
<feature type="signal peptide" evidence="2">
    <location>
        <begin position="1"/>
        <end position="23"/>
    </location>
</feature>